<evidence type="ECO:0000259" key="4">
    <source>
        <dbReference type="SMART" id="SM00409"/>
    </source>
</evidence>
<dbReference type="Gene3D" id="2.60.40.10">
    <property type="entry name" value="Immunoglobulins"/>
    <property type="match status" value="1"/>
</dbReference>
<dbReference type="InterPro" id="IPR003599">
    <property type="entry name" value="Ig_sub"/>
</dbReference>
<feature type="region of interest" description="Disordered" evidence="1">
    <location>
        <begin position="220"/>
        <end position="248"/>
    </location>
</feature>
<accession>A0AA88IYW1</accession>
<dbReference type="InterPro" id="IPR013106">
    <property type="entry name" value="Ig_V-set"/>
</dbReference>
<dbReference type="Pfam" id="PF07686">
    <property type="entry name" value="V-set"/>
    <property type="match status" value="1"/>
</dbReference>
<keyword evidence="6" id="KW-1185">Reference proteome</keyword>
<dbReference type="EMBL" id="JAVHJS010000026">
    <property type="protein sequence ID" value="KAK2815317.1"/>
    <property type="molecule type" value="Genomic_DNA"/>
</dbReference>
<reference evidence="5" key="1">
    <citation type="submission" date="2023-08" db="EMBL/GenBank/DDBJ databases">
        <title>Pelteobagrus vachellii genome.</title>
        <authorList>
            <person name="Liu H."/>
        </authorList>
    </citation>
    <scope>NUCLEOTIDE SEQUENCE</scope>
    <source>
        <strain evidence="5">PRFRI_2022a</strain>
        <tissue evidence="5">Muscle</tissue>
    </source>
</reference>
<feature type="transmembrane region" description="Helical" evidence="2">
    <location>
        <begin position="191"/>
        <end position="214"/>
    </location>
</feature>
<dbReference type="SMART" id="SM00409">
    <property type="entry name" value="IG"/>
    <property type="match status" value="1"/>
</dbReference>
<evidence type="ECO:0000313" key="6">
    <source>
        <dbReference type="Proteomes" id="UP001187315"/>
    </source>
</evidence>
<gene>
    <name evidence="5" type="ORF">Q7C36_023583</name>
</gene>
<feature type="compositionally biased region" description="Basic and acidic residues" evidence="1">
    <location>
        <begin position="220"/>
        <end position="229"/>
    </location>
</feature>
<keyword evidence="2" id="KW-1133">Transmembrane helix</keyword>
<organism evidence="5 6">
    <name type="scientific">Tachysurus vachellii</name>
    <name type="common">Darkbarbel catfish</name>
    <name type="synonym">Pelteobagrus vachellii</name>
    <dbReference type="NCBI Taxonomy" id="175792"/>
    <lineage>
        <taxon>Eukaryota</taxon>
        <taxon>Metazoa</taxon>
        <taxon>Chordata</taxon>
        <taxon>Craniata</taxon>
        <taxon>Vertebrata</taxon>
        <taxon>Euteleostomi</taxon>
        <taxon>Actinopterygii</taxon>
        <taxon>Neopterygii</taxon>
        <taxon>Teleostei</taxon>
        <taxon>Ostariophysi</taxon>
        <taxon>Siluriformes</taxon>
        <taxon>Bagridae</taxon>
        <taxon>Tachysurus</taxon>
    </lineage>
</organism>
<keyword evidence="2" id="KW-0812">Transmembrane</keyword>
<dbReference type="InterPro" id="IPR036179">
    <property type="entry name" value="Ig-like_dom_sf"/>
</dbReference>
<evidence type="ECO:0000256" key="3">
    <source>
        <dbReference type="SAM" id="SignalP"/>
    </source>
</evidence>
<dbReference type="PANTHER" id="PTHR46013:SF4">
    <property type="entry name" value="B-CELL RECEPTOR CD22-RELATED"/>
    <property type="match status" value="1"/>
</dbReference>
<sequence>MLLLVPILLTLSGVLTQDSDWDVKYPDKPICAVRGFSVSIPCYYSYPPQGYQVKQKLWCSMNSNTDKCINPPYVYDSSLNTNHSDFEFTGNDTSDCTLLIHNVQFSYSGVYKFRFITDVTGGKWTGEPGATLQVADLKVSLIRLSGNGTLKQGDSLNLTDSGDYTCTWETGETSGSETISLQVEGENPDQWPVVAVVTAAVLFIILVILGAVIYNRRRKDDPLEDKTEKAGAQTQVKQLPQSNEEVSQQEEVTYATVSIKDNNLNKGHVHTEKQKEDISVIYSSVKIK</sequence>
<comment type="caution">
    <text evidence="5">The sequence shown here is derived from an EMBL/GenBank/DDBJ whole genome shotgun (WGS) entry which is preliminary data.</text>
</comment>
<keyword evidence="2" id="KW-0472">Membrane</keyword>
<evidence type="ECO:0000256" key="1">
    <source>
        <dbReference type="SAM" id="MobiDB-lite"/>
    </source>
</evidence>
<name>A0AA88IYW1_TACVA</name>
<dbReference type="SUPFAM" id="SSF48726">
    <property type="entry name" value="Immunoglobulin"/>
    <property type="match status" value="1"/>
</dbReference>
<feature type="chain" id="PRO_5041671699" description="Immunoglobulin domain-containing protein" evidence="3">
    <location>
        <begin position="17"/>
        <end position="288"/>
    </location>
</feature>
<proteinExistence type="predicted"/>
<dbReference type="InterPro" id="IPR013783">
    <property type="entry name" value="Ig-like_fold"/>
</dbReference>
<dbReference type="Proteomes" id="UP001187315">
    <property type="component" value="Unassembled WGS sequence"/>
</dbReference>
<keyword evidence="3" id="KW-0732">Signal</keyword>
<evidence type="ECO:0000313" key="5">
    <source>
        <dbReference type="EMBL" id="KAK2815317.1"/>
    </source>
</evidence>
<feature type="signal peptide" evidence="3">
    <location>
        <begin position="1"/>
        <end position="16"/>
    </location>
</feature>
<evidence type="ECO:0000256" key="2">
    <source>
        <dbReference type="SAM" id="Phobius"/>
    </source>
</evidence>
<feature type="domain" description="Immunoglobulin" evidence="4">
    <location>
        <begin position="27"/>
        <end position="135"/>
    </location>
</feature>
<dbReference type="PANTHER" id="PTHR46013">
    <property type="entry name" value="VASCULAR CELL ADHESION MOLECULE 1"/>
    <property type="match status" value="1"/>
</dbReference>
<protein>
    <recommendedName>
        <fullName evidence="4">Immunoglobulin domain-containing protein</fullName>
    </recommendedName>
</protein>
<dbReference type="AlphaFoldDB" id="A0AA88IYW1"/>